<comment type="caution">
    <text evidence="5">The sequence shown here is derived from an EMBL/GenBank/DDBJ whole genome shotgun (WGS) entry which is preliminary data.</text>
</comment>
<dbReference type="CDD" id="cd16026">
    <property type="entry name" value="GALNS_like"/>
    <property type="match status" value="1"/>
</dbReference>
<protein>
    <submittedName>
        <fullName evidence="5">Arylsulfatase</fullName>
    </submittedName>
</protein>
<dbReference type="Pfam" id="PF14707">
    <property type="entry name" value="Sulfatase_C"/>
    <property type="match status" value="1"/>
</dbReference>
<dbReference type="Gene3D" id="3.30.1120.10">
    <property type="match status" value="1"/>
</dbReference>
<dbReference type="PANTHER" id="PTHR42693:SF53">
    <property type="entry name" value="ENDO-4-O-SULFATASE"/>
    <property type="match status" value="1"/>
</dbReference>
<name>A0A7C4LMU8_9PLAN</name>
<evidence type="ECO:0000259" key="4">
    <source>
        <dbReference type="Pfam" id="PF00884"/>
    </source>
</evidence>
<gene>
    <name evidence="5" type="ORF">ENS64_15015</name>
</gene>
<dbReference type="AlphaFoldDB" id="A0A7C4LMU8"/>
<evidence type="ECO:0000256" key="1">
    <source>
        <dbReference type="ARBA" id="ARBA00008779"/>
    </source>
</evidence>
<dbReference type="InterPro" id="IPR050738">
    <property type="entry name" value="Sulfatase"/>
</dbReference>
<feature type="domain" description="Sulfatase N-terminal" evidence="4">
    <location>
        <begin position="22"/>
        <end position="328"/>
    </location>
</feature>
<dbReference type="SUPFAM" id="SSF53649">
    <property type="entry name" value="Alkaline phosphatase-like"/>
    <property type="match status" value="1"/>
</dbReference>
<feature type="compositionally biased region" description="Polar residues" evidence="3">
    <location>
        <begin position="445"/>
        <end position="454"/>
    </location>
</feature>
<dbReference type="EMBL" id="DSVQ01000018">
    <property type="protein sequence ID" value="HGT40554.1"/>
    <property type="molecule type" value="Genomic_DNA"/>
</dbReference>
<keyword evidence="2" id="KW-0378">Hydrolase</keyword>
<dbReference type="Gene3D" id="3.40.720.10">
    <property type="entry name" value="Alkaline Phosphatase, subunit A"/>
    <property type="match status" value="1"/>
</dbReference>
<comment type="similarity">
    <text evidence="1">Belongs to the sulfatase family.</text>
</comment>
<evidence type="ECO:0000256" key="2">
    <source>
        <dbReference type="ARBA" id="ARBA00022801"/>
    </source>
</evidence>
<evidence type="ECO:0000256" key="3">
    <source>
        <dbReference type="SAM" id="MobiDB-lite"/>
    </source>
</evidence>
<accession>A0A7C4LMU8</accession>
<dbReference type="InterPro" id="IPR017850">
    <property type="entry name" value="Alkaline_phosphatase_core_sf"/>
</dbReference>
<organism evidence="5">
    <name type="scientific">Schlesneria paludicola</name>
    <dbReference type="NCBI Taxonomy" id="360056"/>
    <lineage>
        <taxon>Bacteria</taxon>
        <taxon>Pseudomonadati</taxon>
        <taxon>Planctomycetota</taxon>
        <taxon>Planctomycetia</taxon>
        <taxon>Planctomycetales</taxon>
        <taxon>Planctomycetaceae</taxon>
        <taxon>Schlesneria</taxon>
    </lineage>
</organism>
<dbReference type="Pfam" id="PF00884">
    <property type="entry name" value="Sulfatase"/>
    <property type="match status" value="1"/>
</dbReference>
<dbReference type="InterPro" id="IPR000917">
    <property type="entry name" value="Sulfatase_N"/>
</dbReference>
<proteinExistence type="inferred from homology"/>
<reference evidence="5" key="1">
    <citation type="journal article" date="2020" name="mSystems">
        <title>Genome- and Community-Level Interaction Insights into Carbon Utilization and Element Cycling Functions of Hydrothermarchaeota in Hydrothermal Sediment.</title>
        <authorList>
            <person name="Zhou Z."/>
            <person name="Liu Y."/>
            <person name="Xu W."/>
            <person name="Pan J."/>
            <person name="Luo Z.H."/>
            <person name="Li M."/>
        </authorList>
    </citation>
    <scope>NUCLEOTIDE SEQUENCE [LARGE SCALE GENOMIC DNA]</scope>
    <source>
        <strain evidence="5">SpSt-508</strain>
    </source>
</reference>
<feature type="region of interest" description="Disordered" evidence="3">
    <location>
        <begin position="441"/>
        <end position="460"/>
    </location>
</feature>
<dbReference type="PANTHER" id="PTHR42693">
    <property type="entry name" value="ARYLSULFATASE FAMILY MEMBER"/>
    <property type="match status" value="1"/>
</dbReference>
<dbReference type="GO" id="GO:0004065">
    <property type="term" value="F:arylsulfatase activity"/>
    <property type="evidence" value="ECO:0007669"/>
    <property type="project" value="TreeGrafter"/>
</dbReference>
<evidence type="ECO:0000313" key="5">
    <source>
        <dbReference type="EMBL" id="HGT40554.1"/>
    </source>
</evidence>
<sequence>MLLVWVLGSVWPINAAESPARPNVVIIFADDLGYADLACFGGDGLSTPHLDRMAREGRRLTSFCVAQAVCSASRAALLTGCYPNRLGILGALGPASPTGIHADETTLAELLKAQGYATGIFGKWHLGHHPAFLPTRHGFDEYFGLPYSNDMWPKHPTSKFPDLPLIEAERIVAFNPDQTQLTTWYTERAVQFIERYREQPFFLYVPHAMPHVPLFVSDKFAGQSPRGLYGDVIAEIDWSVGQILAALRRCGLDDRTLVLFTSDNGPWLSYGNHAGSAGPLREGKGTAWEGGVRVPCIVRWPGRIPANTCTDALATTLDVLPTVARLAHAPLPERSIDGVDIWSVWSGPEETPSPRETFYYYWGQELHAVRHGPWKLHLPHTYRTLVSPGKDGQPGQYANAKTELALYNLLDDVGERHNVRDAHPEIVRRLTELADTARRDLGDTLTRQAGQNVRSAGRVE</sequence>